<dbReference type="Gene3D" id="3.20.20.140">
    <property type="entry name" value="Metal-dependent hydrolases"/>
    <property type="match status" value="1"/>
</dbReference>
<accession>A0A398D1V6</accession>
<dbReference type="InterPro" id="IPR006680">
    <property type="entry name" value="Amidohydro-rel"/>
</dbReference>
<comment type="caution">
    <text evidence="2">The sequence shown here is derived from an EMBL/GenBank/DDBJ whole genome shotgun (WGS) entry which is preliminary data.</text>
</comment>
<dbReference type="InterPro" id="IPR011059">
    <property type="entry name" value="Metal-dep_hydrolase_composite"/>
</dbReference>
<dbReference type="RefSeq" id="WP_119175505.1">
    <property type="nucleotide sequence ID" value="NZ_QXIT01000062.1"/>
</dbReference>
<protein>
    <submittedName>
        <fullName evidence="2">Amidohydrolase</fullName>
    </submittedName>
</protein>
<name>A0A398D1V6_9BACT</name>
<dbReference type="Proteomes" id="UP000266260">
    <property type="component" value="Unassembled WGS sequence"/>
</dbReference>
<dbReference type="SUPFAM" id="SSF51338">
    <property type="entry name" value="Composite domain of metallo-dependent hydrolases"/>
    <property type="match status" value="1"/>
</dbReference>
<dbReference type="PANTHER" id="PTHR43135">
    <property type="entry name" value="ALPHA-D-RIBOSE 1-METHYLPHOSPHONATE 5-TRIPHOSPHATE DIPHOSPHATASE"/>
    <property type="match status" value="1"/>
</dbReference>
<organism evidence="2 3">
    <name type="scientific">Candidatus Cryosericum odellii</name>
    <dbReference type="NCBI Taxonomy" id="2290917"/>
    <lineage>
        <taxon>Bacteria</taxon>
        <taxon>Pseudomonadati</taxon>
        <taxon>Caldisericota/Cryosericota group</taxon>
        <taxon>Candidatus Cryosericota</taxon>
        <taxon>Candidatus Cryosericia</taxon>
        <taxon>Candidatus Cryosericales</taxon>
        <taxon>Candidatus Cryosericaceae</taxon>
        <taxon>Candidatus Cryosericum</taxon>
    </lineage>
</organism>
<feature type="domain" description="Amidohydrolase-related" evidence="1">
    <location>
        <begin position="52"/>
        <end position="378"/>
    </location>
</feature>
<dbReference type="SUPFAM" id="SSF51556">
    <property type="entry name" value="Metallo-dependent hydrolases"/>
    <property type="match status" value="1"/>
</dbReference>
<evidence type="ECO:0000313" key="2">
    <source>
        <dbReference type="EMBL" id="RIE08935.1"/>
    </source>
</evidence>
<gene>
    <name evidence="2" type="ORF">SMC6_03405</name>
</gene>
<evidence type="ECO:0000259" key="1">
    <source>
        <dbReference type="Pfam" id="PF01979"/>
    </source>
</evidence>
<dbReference type="EMBL" id="QXIT01000062">
    <property type="protein sequence ID" value="RIE08935.1"/>
    <property type="molecule type" value="Genomic_DNA"/>
</dbReference>
<dbReference type="AlphaFoldDB" id="A0A398D1V6"/>
<evidence type="ECO:0000313" key="3">
    <source>
        <dbReference type="Proteomes" id="UP000266260"/>
    </source>
</evidence>
<keyword evidence="2" id="KW-0378">Hydrolase</keyword>
<dbReference type="InterPro" id="IPR051781">
    <property type="entry name" value="Metallo-dep_Hydrolase"/>
</dbReference>
<sequence>MILIHGGTILTVTDGVIEGGSVLLGDDGKIAEVFANHTDVPGVTVIDAAGKYVVPGFVDAHTHLGICDLEVGEIGEDENEMTNPSTPACRALDAVYVWDSGFADALAGGITTVFTGPGSGNVIGGQSITMKTAGYCIDEMVIQNPAGLKTASGENPKHVYKTKNQLPSTRMGTAKVLREALSKARDYKERRAGSEPPVTDLDMEVLCKVLNREIPLRTHSHRADDMITMVRIRDEFGIRMVIEHGTDSVRVRHELARAGVAVITGPLLDVSPKVETASSSFNTPHLLHEAGVLTAIMTDHPVIPIESLRLEAAIAAYEGGAGEQEALEFITINPAKILGLEDRIGSIAKGKDADLVVWSGHPFKASSVAEKTFVNGKLAWEVNA</sequence>
<dbReference type="InterPro" id="IPR032466">
    <property type="entry name" value="Metal_Hydrolase"/>
</dbReference>
<reference evidence="2 3" key="1">
    <citation type="submission" date="2018-09" db="EMBL/GenBank/DDBJ databases">
        <title>Discovery and Ecogenomic Context for Candidatus Cryosericales, a Global Caldiserica Order Active in Thawing Permafrost.</title>
        <authorList>
            <person name="Martinez M.A."/>
            <person name="Woodcroft B.J."/>
            <person name="Ignacio Espinoza J.C."/>
            <person name="Zayed A."/>
            <person name="Singleton C.M."/>
            <person name="Boyd J."/>
            <person name="Li Y.-F."/>
            <person name="Purvine S."/>
            <person name="Maughan H."/>
            <person name="Hodgkins S.B."/>
            <person name="Anderson D."/>
            <person name="Sederholm M."/>
            <person name="Temperton B."/>
            <person name="Saleska S.R."/>
            <person name="Tyson G.W."/>
            <person name="Rich V.I."/>
        </authorList>
    </citation>
    <scope>NUCLEOTIDE SEQUENCE [LARGE SCALE GENOMIC DNA]</scope>
    <source>
        <strain evidence="2 3">SMC6</strain>
    </source>
</reference>
<dbReference type="Pfam" id="PF01979">
    <property type="entry name" value="Amidohydro_1"/>
    <property type="match status" value="1"/>
</dbReference>
<keyword evidence="3" id="KW-1185">Reference proteome</keyword>
<dbReference type="PANTHER" id="PTHR43135:SF3">
    <property type="entry name" value="ALPHA-D-RIBOSE 1-METHYLPHOSPHONATE 5-TRIPHOSPHATE DIPHOSPHATASE"/>
    <property type="match status" value="1"/>
</dbReference>
<dbReference type="GO" id="GO:0016810">
    <property type="term" value="F:hydrolase activity, acting on carbon-nitrogen (but not peptide) bonds"/>
    <property type="evidence" value="ECO:0007669"/>
    <property type="project" value="InterPro"/>
</dbReference>
<proteinExistence type="predicted"/>
<dbReference type="CDD" id="cd01309">
    <property type="entry name" value="Met_dep_hydrolase_C"/>
    <property type="match status" value="1"/>
</dbReference>